<dbReference type="EMBL" id="UYSL01021307">
    <property type="protein sequence ID" value="VDL77889.1"/>
    <property type="molecule type" value="Genomic_DNA"/>
</dbReference>
<keyword evidence="4" id="KW-0175">Coiled coil</keyword>
<accession>A0A0N4YCM4</accession>
<evidence type="ECO:0000256" key="4">
    <source>
        <dbReference type="SAM" id="Coils"/>
    </source>
</evidence>
<dbReference type="OMA" id="HKSINEQ"/>
<gene>
    <name evidence="6" type="ORF">NBR_LOCUS14300</name>
</gene>
<evidence type="ECO:0000313" key="8">
    <source>
        <dbReference type="WBParaSite" id="NBR_0001429901-mRNA-1"/>
    </source>
</evidence>
<dbReference type="SUPFAM" id="SSF81296">
    <property type="entry name" value="E set domains"/>
    <property type="match status" value="1"/>
</dbReference>
<evidence type="ECO:0000256" key="3">
    <source>
        <dbReference type="ARBA" id="ARBA00022490"/>
    </source>
</evidence>
<reference evidence="6 7" key="2">
    <citation type="submission" date="2018-11" db="EMBL/GenBank/DDBJ databases">
        <authorList>
            <consortium name="Pathogen Informatics"/>
        </authorList>
    </citation>
    <scope>NUCLEOTIDE SEQUENCE [LARGE SCALE GENOMIC DNA]</scope>
</reference>
<dbReference type="InterPro" id="IPR000406">
    <property type="entry name" value="Rho_GDI"/>
</dbReference>
<evidence type="ECO:0000256" key="1">
    <source>
        <dbReference type="ARBA" id="ARBA00004496"/>
    </source>
</evidence>
<dbReference type="STRING" id="27835.A0A0N4YCM4"/>
<dbReference type="GO" id="GO:0007266">
    <property type="term" value="P:Rho protein signal transduction"/>
    <property type="evidence" value="ECO:0007669"/>
    <property type="project" value="InterPro"/>
</dbReference>
<dbReference type="Proteomes" id="UP000271162">
    <property type="component" value="Unassembled WGS sequence"/>
</dbReference>
<comment type="similarity">
    <text evidence="2">Belongs to the Rho GDI family.</text>
</comment>
<evidence type="ECO:0000313" key="7">
    <source>
        <dbReference type="Proteomes" id="UP000271162"/>
    </source>
</evidence>
<keyword evidence="3" id="KW-0963">Cytoplasm</keyword>
<dbReference type="WBParaSite" id="NBR_0001429901-mRNA-1">
    <property type="protein sequence ID" value="NBR_0001429901-mRNA-1"/>
    <property type="gene ID" value="NBR_0001429901"/>
</dbReference>
<dbReference type="PANTHER" id="PTHR10980:SF3">
    <property type="entry name" value="LD16419P"/>
    <property type="match status" value="1"/>
</dbReference>
<comment type="subcellular location">
    <subcellularLocation>
        <location evidence="1">Cytoplasm</location>
    </subcellularLocation>
</comment>
<reference evidence="8" key="1">
    <citation type="submission" date="2017-02" db="UniProtKB">
        <authorList>
            <consortium name="WormBaseParasite"/>
        </authorList>
    </citation>
    <scope>IDENTIFICATION</scope>
</reference>
<dbReference type="GO" id="GO:0005094">
    <property type="term" value="F:Rho GDP-dissociation inhibitor activity"/>
    <property type="evidence" value="ECO:0007669"/>
    <property type="project" value="InterPro"/>
</dbReference>
<evidence type="ECO:0000256" key="5">
    <source>
        <dbReference type="SAM" id="MobiDB-lite"/>
    </source>
</evidence>
<dbReference type="InterPro" id="IPR024792">
    <property type="entry name" value="RhoGDI_dom_sf"/>
</dbReference>
<evidence type="ECO:0000256" key="2">
    <source>
        <dbReference type="ARBA" id="ARBA00009758"/>
    </source>
</evidence>
<dbReference type="PANTHER" id="PTHR10980">
    <property type="entry name" value="RHO GDP-DISSOCIATION INHIBITOR"/>
    <property type="match status" value="1"/>
</dbReference>
<dbReference type="Pfam" id="PF02115">
    <property type="entry name" value="Rho_GDI"/>
    <property type="match status" value="1"/>
</dbReference>
<name>A0A0N4YCM4_NIPBR</name>
<evidence type="ECO:0000313" key="6">
    <source>
        <dbReference type="EMBL" id="VDL77889.1"/>
    </source>
</evidence>
<dbReference type="GO" id="GO:0005829">
    <property type="term" value="C:cytosol"/>
    <property type="evidence" value="ECO:0007669"/>
    <property type="project" value="TreeGrafter"/>
</dbReference>
<dbReference type="AlphaFoldDB" id="A0A0N4YCM4"/>
<dbReference type="InterPro" id="IPR014756">
    <property type="entry name" value="Ig_E-set"/>
</dbReference>
<feature type="region of interest" description="Disordered" evidence="5">
    <location>
        <begin position="109"/>
        <end position="134"/>
    </location>
</feature>
<feature type="coiled-coil region" evidence="4">
    <location>
        <begin position="18"/>
        <end position="52"/>
    </location>
</feature>
<dbReference type="GO" id="GO:0016020">
    <property type="term" value="C:membrane"/>
    <property type="evidence" value="ECO:0007669"/>
    <property type="project" value="TreeGrafter"/>
</dbReference>
<organism evidence="8">
    <name type="scientific">Nippostrongylus brasiliensis</name>
    <name type="common">Rat hookworm</name>
    <dbReference type="NCBI Taxonomy" id="27835"/>
    <lineage>
        <taxon>Eukaryota</taxon>
        <taxon>Metazoa</taxon>
        <taxon>Ecdysozoa</taxon>
        <taxon>Nematoda</taxon>
        <taxon>Chromadorea</taxon>
        <taxon>Rhabditida</taxon>
        <taxon>Rhabditina</taxon>
        <taxon>Rhabditomorpha</taxon>
        <taxon>Strongyloidea</taxon>
        <taxon>Heligmosomidae</taxon>
        <taxon>Nippostrongylus</taxon>
    </lineage>
</organism>
<keyword evidence="7" id="KW-1185">Reference proteome</keyword>
<protein>
    <submittedName>
        <fullName evidence="8">Probable rho GDP-dissociation inhibitor (inferred by orthology to a C. elegans protein)</fullName>
    </submittedName>
</protein>
<proteinExistence type="inferred from homology"/>
<sequence>MMCGKQVTSNFYHVRPKLFEFMDKFNDQQQELEKIELENAELEKKLAELTTSTSQANEPHSGNPLESGEFEVKAMFNGLEDIYNEEEKKLAYERQTNAVLRKKLSEAQKANPGLKGSGDQVTSTESIPDHEQLDDENLAVDSLELLVDGRAPARLQLHSSDGHRERKLYVKEGVDFKLRFNFFLNKSTLSGLRYVHKVNRMHVNVSKKVFDLGSYSPSQKMQSFIVTPDRAPEGVFHRGRYVVKSQLVNKRGEQLLSFQWTMKVVKNW</sequence>
<dbReference type="Gene3D" id="2.70.50.30">
    <property type="entry name" value="Coagulation Factor XIII, subunit A, domain 1"/>
    <property type="match status" value="1"/>
</dbReference>